<dbReference type="EMBL" id="VNIK02000001">
    <property type="protein sequence ID" value="KAB5491441.1"/>
    <property type="molecule type" value="Genomic_DNA"/>
</dbReference>
<organism evidence="4 5">
    <name type="scientific">Flagellimonas hadalis</name>
    <dbReference type="NCBI Taxonomy" id="2597517"/>
    <lineage>
        <taxon>Bacteria</taxon>
        <taxon>Pseudomonadati</taxon>
        <taxon>Bacteroidota</taxon>
        <taxon>Flavobacteriia</taxon>
        <taxon>Flavobacteriales</taxon>
        <taxon>Flavobacteriaceae</taxon>
        <taxon>Flagellimonas</taxon>
    </lineage>
</organism>
<dbReference type="OrthoDB" id="704021at2"/>
<keyword evidence="5" id="KW-1185">Reference proteome</keyword>
<dbReference type="InterPro" id="IPR006860">
    <property type="entry name" value="FecR"/>
</dbReference>
<dbReference type="GO" id="GO:0016989">
    <property type="term" value="F:sigma factor antagonist activity"/>
    <property type="evidence" value="ECO:0007669"/>
    <property type="project" value="TreeGrafter"/>
</dbReference>
<name>A0A5N5ISC5_9FLAO</name>
<dbReference type="PANTHER" id="PTHR30273">
    <property type="entry name" value="PERIPLASMIC SIGNAL SENSOR AND SIGMA FACTOR ACTIVATOR FECR-RELATED"/>
    <property type="match status" value="1"/>
</dbReference>
<dbReference type="Pfam" id="PF16344">
    <property type="entry name" value="FecR_C"/>
    <property type="match status" value="1"/>
</dbReference>
<dbReference type="Proteomes" id="UP000319204">
    <property type="component" value="Unassembled WGS sequence"/>
</dbReference>
<sequence>MIDRERFLELVEKHLDHNCSEAEEAELEEYYQTYGQLLFVETSEQKTKQQLYSGVSAQIKKSNMLLAQKRKRRTMLRIAASISILIALGITSLLLLPQKQVELITVVSNLGEKKEVTLPDSSLVTLNAGSSFTYPESFNGNTREVQLNGEAFFKVTHDPQKPFLVTASKLSTRVLGTSFNIKAYDDGPEIKISLATGSIQISKADRIMATLKPDEQLRYNKTTSDCVIETHSTNNDISWLDNIIKLNDHSLEETVRIVERWFNVKLHVVDKKSDAPTITGRFIDPTLEETIQSLELLTGSKIIYETQVEP</sequence>
<dbReference type="PIRSF" id="PIRSF018266">
    <property type="entry name" value="FecR"/>
    <property type="match status" value="1"/>
</dbReference>
<evidence type="ECO:0000259" key="3">
    <source>
        <dbReference type="Pfam" id="PF16344"/>
    </source>
</evidence>
<keyword evidence="1" id="KW-0812">Transmembrane</keyword>
<dbReference type="PANTHER" id="PTHR30273:SF2">
    <property type="entry name" value="PROTEIN FECR"/>
    <property type="match status" value="1"/>
</dbReference>
<dbReference type="Pfam" id="PF04773">
    <property type="entry name" value="FecR"/>
    <property type="match status" value="1"/>
</dbReference>
<dbReference type="Gene3D" id="2.60.120.1440">
    <property type="match status" value="1"/>
</dbReference>
<comment type="caution">
    <text evidence="4">The sequence shown here is derived from an EMBL/GenBank/DDBJ whole genome shotgun (WGS) entry which is preliminary data.</text>
</comment>
<dbReference type="Gene3D" id="3.55.50.30">
    <property type="match status" value="1"/>
</dbReference>
<gene>
    <name evidence="4" type="ORF">FOT42_000385</name>
</gene>
<evidence type="ECO:0000313" key="5">
    <source>
        <dbReference type="Proteomes" id="UP000319204"/>
    </source>
</evidence>
<accession>A0A5N5ISC5</accession>
<evidence type="ECO:0000256" key="1">
    <source>
        <dbReference type="SAM" id="Phobius"/>
    </source>
</evidence>
<feature type="domain" description="Protein FecR C-terminal" evidence="3">
    <location>
        <begin position="245"/>
        <end position="301"/>
    </location>
</feature>
<dbReference type="RefSeq" id="WP_151888598.1">
    <property type="nucleotide sequence ID" value="NZ_VNIK02000001.1"/>
</dbReference>
<proteinExistence type="predicted"/>
<dbReference type="FunFam" id="2.60.120.1440:FF:000001">
    <property type="entry name" value="Putative anti-sigma factor"/>
    <property type="match status" value="1"/>
</dbReference>
<evidence type="ECO:0000259" key="2">
    <source>
        <dbReference type="Pfam" id="PF04773"/>
    </source>
</evidence>
<feature type="domain" description="FecR protein" evidence="2">
    <location>
        <begin position="106"/>
        <end position="199"/>
    </location>
</feature>
<dbReference type="AlphaFoldDB" id="A0A5N5ISC5"/>
<feature type="transmembrane region" description="Helical" evidence="1">
    <location>
        <begin position="74"/>
        <end position="96"/>
    </location>
</feature>
<reference evidence="4" key="1">
    <citation type="submission" date="2019-10" db="EMBL/GenBank/DDBJ databases">
        <title>Muricauda hadale sp. nov., a piezophilic bacterium isolated from hadopelagic water of the Mariana Trench.</title>
        <authorList>
            <person name="Wei Y."/>
        </authorList>
    </citation>
    <scope>NUCLEOTIDE SEQUENCE [LARGE SCALE GENOMIC DNA]</scope>
    <source>
        <strain evidence="4">MT-229</strain>
    </source>
</reference>
<dbReference type="InterPro" id="IPR012373">
    <property type="entry name" value="Ferrdict_sens_TM"/>
</dbReference>
<dbReference type="InterPro" id="IPR032508">
    <property type="entry name" value="FecR_C"/>
</dbReference>
<protein>
    <submittedName>
        <fullName evidence="4">DUF4974 domain-containing protein</fullName>
    </submittedName>
</protein>
<keyword evidence="1" id="KW-1133">Transmembrane helix</keyword>
<evidence type="ECO:0000313" key="4">
    <source>
        <dbReference type="EMBL" id="KAB5491441.1"/>
    </source>
</evidence>
<keyword evidence="1" id="KW-0472">Membrane</keyword>